<evidence type="ECO:0000313" key="2">
    <source>
        <dbReference type="EMBL" id="MET3595981.1"/>
    </source>
</evidence>
<protein>
    <submittedName>
        <fullName evidence="2">Serine protein kinase</fullName>
    </submittedName>
</protein>
<organism evidence="2 3">
    <name type="scientific">Mesorhizobium shonense</name>
    <dbReference type="NCBI Taxonomy" id="1209948"/>
    <lineage>
        <taxon>Bacteria</taxon>
        <taxon>Pseudomonadati</taxon>
        <taxon>Pseudomonadota</taxon>
        <taxon>Alphaproteobacteria</taxon>
        <taxon>Hyphomicrobiales</taxon>
        <taxon>Phyllobacteriaceae</taxon>
        <taxon>Mesorhizobium</taxon>
    </lineage>
</organism>
<reference evidence="2 3" key="1">
    <citation type="submission" date="2024-06" db="EMBL/GenBank/DDBJ databases">
        <title>Genomic Encyclopedia of Type Strains, Phase IV (KMG-IV): sequencing the most valuable type-strain genomes for metagenomic binning, comparative biology and taxonomic classification.</title>
        <authorList>
            <person name="Goeker M."/>
        </authorList>
    </citation>
    <scope>NUCLEOTIDE SEQUENCE [LARGE SCALE GENOMIC DNA]</scope>
    <source>
        <strain evidence="2 3">DSM 29846</strain>
    </source>
</reference>
<gene>
    <name evidence="2" type="ORF">ABID26_005396</name>
</gene>
<feature type="domain" description="PrkA AAA" evidence="1">
    <location>
        <begin position="24"/>
        <end position="385"/>
    </location>
</feature>
<dbReference type="InterPro" id="IPR016230">
    <property type="entry name" value="PrkA/YeaG"/>
</dbReference>
<name>A0ABV2HZL5_9HYPH</name>
<dbReference type="InterPro" id="IPR010650">
    <property type="entry name" value="PrkA_C"/>
</dbReference>
<evidence type="ECO:0000313" key="3">
    <source>
        <dbReference type="Proteomes" id="UP001549036"/>
    </source>
</evidence>
<dbReference type="NCBIfam" id="NF011999">
    <property type="entry name" value="PRK15455.1"/>
    <property type="match status" value="1"/>
</dbReference>
<sequence>MRENQSDVFDLFSEIYSNAAQEELSLQQYLLGCREDKSMYASAPERMVEAIGEPNLVDTSKDERLGRIFSNRTVKVYPSFSDFYGMEDTIERIAGYFRYASQGLEERKQILYLLGPVGGGKSSLAERLKKLMEQRPIYTLKVGNQISPVFESPLGLFHPDRMGDLLEDKYGISRRRLNGLISPWAAKRLDELSGDISKFSVVKLLPSRLRQIAIAKTEPGDENNQDVSALVGKVDIRQLENFSQSDPDAYSYSGGLNRTTQGLLEFVEMFKAPIKVLHPLLTATQEGSYNGTENFGSFPYQGIVVAHSNESEWQQFKNNKNNEAFLDRILVVKVPYCLRITEERQIYEKLLRESDLANSPCAPEVLDILSRFTVSTRLAEHENSPLYTKMRAYDGENLKEIDPKAKSVQEYRDAAGVDEGMTGVSTRFAFKILSQTFNYDTKEVAADPVHLMYILEEAIKREQFPKETEAAYLEFIKSELTTRYAEFIGHEIQKAYLESYSEYGQNLFDRYIAYADAWIEDQDYKDPDTGQILNREVLDKELSQVEKPAGIANPKDFRNEVVKFTLRARARNHGRNPSWTSYEKLREVIEKRMFGQVEDLLPVISFGSKQDSVTEKRHNEFVQRMVERGYTERQVRRLVDWYMRVNKAG</sequence>
<dbReference type="PANTHER" id="PTHR30267">
    <property type="entry name" value="PROTEIN KINASE PRKA"/>
    <property type="match status" value="1"/>
</dbReference>
<accession>A0ABV2HZL5</accession>
<keyword evidence="2" id="KW-0808">Transferase</keyword>
<dbReference type="InterPro" id="IPR027417">
    <property type="entry name" value="P-loop_NTPase"/>
</dbReference>
<dbReference type="Gene3D" id="3.40.50.300">
    <property type="entry name" value="P-loop containing nucleotide triphosphate hydrolases"/>
    <property type="match status" value="1"/>
</dbReference>
<dbReference type="Proteomes" id="UP001549036">
    <property type="component" value="Unassembled WGS sequence"/>
</dbReference>
<dbReference type="SMART" id="SM00763">
    <property type="entry name" value="AAA_PrkA"/>
    <property type="match status" value="1"/>
</dbReference>
<evidence type="ECO:0000259" key="1">
    <source>
        <dbReference type="SMART" id="SM00763"/>
    </source>
</evidence>
<dbReference type="PIRSF" id="PIRSF000549">
    <property type="entry name" value="Ser_prot_kin"/>
    <property type="match status" value="1"/>
</dbReference>
<dbReference type="PANTHER" id="PTHR30267:SF2">
    <property type="entry name" value="PROTEIN PRKA"/>
    <property type="match status" value="1"/>
</dbReference>
<dbReference type="RefSeq" id="WP_292300994.1">
    <property type="nucleotide sequence ID" value="NZ_JBEPLM010000012.1"/>
</dbReference>
<dbReference type="InterPro" id="IPR057741">
    <property type="entry name" value="YeaG"/>
</dbReference>
<comment type="caution">
    <text evidence="2">The sequence shown here is derived from an EMBL/GenBank/DDBJ whole genome shotgun (WGS) entry which is preliminary data.</text>
</comment>
<dbReference type="GO" id="GO:0016301">
    <property type="term" value="F:kinase activity"/>
    <property type="evidence" value="ECO:0007669"/>
    <property type="project" value="UniProtKB-KW"/>
</dbReference>
<keyword evidence="3" id="KW-1185">Reference proteome</keyword>
<proteinExistence type="predicted"/>
<keyword evidence="2" id="KW-0418">Kinase</keyword>
<dbReference type="Pfam" id="PF06798">
    <property type="entry name" value="PrkA"/>
    <property type="match status" value="1"/>
</dbReference>
<dbReference type="Pfam" id="PF08298">
    <property type="entry name" value="AAA_PrkA"/>
    <property type="match status" value="1"/>
</dbReference>
<dbReference type="SUPFAM" id="SSF52540">
    <property type="entry name" value="P-loop containing nucleoside triphosphate hydrolases"/>
    <property type="match status" value="1"/>
</dbReference>
<dbReference type="InterPro" id="IPR013153">
    <property type="entry name" value="Prk_AAA"/>
</dbReference>
<dbReference type="EMBL" id="JBEPLM010000012">
    <property type="protein sequence ID" value="MET3595981.1"/>
    <property type="molecule type" value="Genomic_DNA"/>
</dbReference>